<dbReference type="InterPro" id="IPR002347">
    <property type="entry name" value="SDR_fam"/>
</dbReference>
<dbReference type="Proteomes" id="UP000184330">
    <property type="component" value="Unassembled WGS sequence"/>
</dbReference>
<gene>
    <name evidence="4" type="ORF">PAC_18142</name>
</gene>
<evidence type="ECO:0000313" key="4">
    <source>
        <dbReference type="EMBL" id="CZR68243.1"/>
    </source>
</evidence>
<dbReference type="PANTHER" id="PTHR24320:SF283">
    <property type="entry name" value="RETINOL DEHYDROGENASE 11"/>
    <property type="match status" value="1"/>
</dbReference>
<dbReference type="PRINTS" id="PR00081">
    <property type="entry name" value="GDHRDH"/>
</dbReference>
<dbReference type="Pfam" id="PF00106">
    <property type="entry name" value="adh_short"/>
    <property type="match status" value="1"/>
</dbReference>
<keyword evidence="2" id="KW-0560">Oxidoreductase</keyword>
<dbReference type="PRINTS" id="PR00080">
    <property type="entry name" value="SDRFAMILY"/>
</dbReference>
<dbReference type="Gene3D" id="3.40.50.720">
    <property type="entry name" value="NAD(P)-binding Rossmann-like Domain"/>
    <property type="match status" value="1"/>
</dbReference>
<evidence type="ECO:0000256" key="2">
    <source>
        <dbReference type="ARBA" id="ARBA00023002"/>
    </source>
</evidence>
<accession>A0A1L7XT84</accession>
<keyword evidence="5" id="KW-1185">Reference proteome</keyword>
<dbReference type="SUPFAM" id="SSF51735">
    <property type="entry name" value="NAD(P)-binding Rossmann-fold domains"/>
    <property type="match status" value="1"/>
</dbReference>
<reference evidence="4 5" key="1">
    <citation type="submission" date="2016-03" db="EMBL/GenBank/DDBJ databases">
        <authorList>
            <person name="Ploux O."/>
        </authorList>
    </citation>
    <scope>NUCLEOTIDE SEQUENCE [LARGE SCALE GENOMIC DNA]</scope>
    <source>
        <strain evidence="4 5">UAMH 11012</strain>
    </source>
</reference>
<dbReference type="EMBL" id="FJOG01000052">
    <property type="protein sequence ID" value="CZR68243.1"/>
    <property type="molecule type" value="Genomic_DNA"/>
</dbReference>
<comment type="similarity">
    <text evidence="1 3">Belongs to the short-chain dehydrogenases/reductases (SDR) family.</text>
</comment>
<name>A0A1L7XT84_9HELO</name>
<sequence>MTNFGASTVGQDVVSAYSEQVSGKTFVITGASIGGIGAHVAYCLAAAHPATVLLLGRNGAKVSPVVEKIQQISPSTKAQFVKVDLASSGSVRAAAAEVATVVTKIDVLVNNAGIMGPKFSLTPESVESQFGANHIGHFLLTNLLMPKLEAAGTGSRIVNVSSLLYQFSPVRFDDYNFSNGATFNTWEAYGQSKTANILFSVALAKKLASKGVRSYSLHPGNIQDTNLSSTVDPAEWPIVGAMFGEKNVEMPKAKTVEQGSATTLVAALDPKLDCVSGAFLDDCSPAKTLDFASSLENAEKLWALSEEIVGQKFTY</sequence>
<evidence type="ECO:0000256" key="3">
    <source>
        <dbReference type="RuleBase" id="RU000363"/>
    </source>
</evidence>
<dbReference type="PANTHER" id="PTHR24320">
    <property type="entry name" value="RETINOL DEHYDROGENASE"/>
    <property type="match status" value="1"/>
</dbReference>
<proteinExistence type="inferred from homology"/>
<protein>
    <submittedName>
        <fullName evidence="4">Related to retinol dehydrogenase 12</fullName>
    </submittedName>
</protein>
<dbReference type="OrthoDB" id="191139at2759"/>
<dbReference type="GO" id="GO:0016491">
    <property type="term" value="F:oxidoreductase activity"/>
    <property type="evidence" value="ECO:0007669"/>
    <property type="project" value="UniProtKB-KW"/>
</dbReference>
<evidence type="ECO:0000313" key="5">
    <source>
        <dbReference type="Proteomes" id="UP000184330"/>
    </source>
</evidence>
<organism evidence="4 5">
    <name type="scientific">Phialocephala subalpina</name>
    <dbReference type="NCBI Taxonomy" id="576137"/>
    <lineage>
        <taxon>Eukaryota</taxon>
        <taxon>Fungi</taxon>
        <taxon>Dikarya</taxon>
        <taxon>Ascomycota</taxon>
        <taxon>Pezizomycotina</taxon>
        <taxon>Leotiomycetes</taxon>
        <taxon>Helotiales</taxon>
        <taxon>Mollisiaceae</taxon>
        <taxon>Phialocephala</taxon>
        <taxon>Phialocephala fortinii species complex</taxon>
    </lineage>
</organism>
<evidence type="ECO:0000256" key="1">
    <source>
        <dbReference type="ARBA" id="ARBA00006484"/>
    </source>
</evidence>
<dbReference type="AlphaFoldDB" id="A0A1L7XT84"/>
<dbReference type="InterPro" id="IPR036291">
    <property type="entry name" value="NAD(P)-bd_dom_sf"/>
</dbReference>
<dbReference type="STRING" id="576137.A0A1L7XT84"/>